<organism evidence="2 3">
    <name type="scientific">Rhodococcus koreensis</name>
    <dbReference type="NCBI Taxonomy" id="99653"/>
    <lineage>
        <taxon>Bacteria</taxon>
        <taxon>Bacillati</taxon>
        <taxon>Actinomycetota</taxon>
        <taxon>Actinomycetes</taxon>
        <taxon>Mycobacteriales</taxon>
        <taxon>Nocardiaceae</taxon>
        <taxon>Rhodococcus</taxon>
    </lineage>
</organism>
<evidence type="ECO:0000256" key="1">
    <source>
        <dbReference type="SAM" id="MobiDB-lite"/>
    </source>
</evidence>
<protein>
    <submittedName>
        <fullName evidence="2">Uncharacterized protein</fullName>
    </submittedName>
</protein>
<keyword evidence="3" id="KW-1185">Reference proteome</keyword>
<gene>
    <name evidence="2" type="ORF">SAMN04490239_9333</name>
</gene>
<dbReference type="AlphaFoldDB" id="A0A1H5ESH8"/>
<dbReference type="EMBL" id="FNSV01000007">
    <property type="protein sequence ID" value="SED93964.1"/>
    <property type="molecule type" value="Genomic_DNA"/>
</dbReference>
<feature type="region of interest" description="Disordered" evidence="1">
    <location>
        <begin position="192"/>
        <end position="224"/>
    </location>
</feature>
<dbReference type="Proteomes" id="UP000183561">
    <property type="component" value="Unassembled WGS sequence"/>
</dbReference>
<reference evidence="3" key="1">
    <citation type="submission" date="2016-10" db="EMBL/GenBank/DDBJ databases">
        <authorList>
            <person name="Varghese N."/>
            <person name="Submissions S."/>
        </authorList>
    </citation>
    <scope>NUCLEOTIDE SEQUENCE [LARGE SCALE GENOMIC DNA]</scope>
    <source>
        <strain evidence="3">DSM 44498</strain>
    </source>
</reference>
<evidence type="ECO:0000313" key="2">
    <source>
        <dbReference type="EMBL" id="SED93964.1"/>
    </source>
</evidence>
<sequence>MGGTVWGTKDGSIGSPACERCCGRVGVRLVAGREHIDCQDAALAACFDPHRVASPSADKRGWREHGGTATRPAPRVRATTPVYRSRRSVRSARRSRGFARWRDDQQSAGLLRRPPRNRRFLAMHGGLRLSPTAGTYHCSPNGWLPRFTVTVIEFLSGSMVLASDVRLFILIGMVLLLFRPFVYFPFRPERTSTSAAARRPPPRPPPARSPQATPARPGAGLRRIPLPGRPLTRMCSGRRGDAGALTDSATDCRSSQLSDRLLVARCWCVCGDEDHRAAAVVDQVRGRFADSDTSGYARVRERQVDDRA</sequence>
<accession>A0A1H5ESH8</accession>
<name>A0A1H5ESH8_9NOCA</name>
<proteinExistence type="predicted"/>
<evidence type="ECO:0000313" key="3">
    <source>
        <dbReference type="Proteomes" id="UP000183561"/>
    </source>
</evidence>